<organism evidence="1 2">
    <name type="scientific">Callosobruchus maculatus</name>
    <name type="common">Southern cowpea weevil</name>
    <name type="synonym">Pulse bruchid</name>
    <dbReference type="NCBI Taxonomy" id="64391"/>
    <lineage>
        <taxon>Eukaryota</taxon>
        <taxon>Metazoa</taxon>
        <taxon>Ecdysozoa</taxon>
        <taxon>Arthropoda</taxon>
        <taxon>Hexapoda</taxon>
        <taxon>Insecta</taxon>
        <taxon>Pterygota</taxon>
        <taxon>Neoptera</taxon>
        <taxon>Endopterygota</taxon>
        <taxon>Coleoptera</taxon>
        <taxon>Polyphaga</taxon>
        <taxon>Cucujiformia</taxon>
        <taxon>Chrysomeloidea</taxon>
        <taxon>Chrysomelidae</taxon>
        <taxon>Bruchinae</taxon>
        <taxon>Bruchini</taxon>
        <taxon>Callosobruchus</taxon>
    </lineage>
</organism>
<dbReference type="AlphaFoldDB" id="A0A653CHT5"/>
<evidence type="ECO:0000313" key="1">
    <source>
        <dbReference type="EMBL" id="VEN47447.1"/>
    </source>
</evidence>
<evidence type="ECO:0000313" key="2">
    <source>
        <dbReference type="Proteomes" id="UP000410492"/>
    </source>
</evidence>
<feature type="non-terminal residue" evidence="1">
    <location>
        <position position="1"/>
    </location>
</feature>
<sequence length="680" mass="80092">FSLWEAINQYKNVCKSEILAITDKWLEDQIAKIKHRLSVKLAFHEPRYLKVEYSIYQKRKKELNEHSKTLDCHKKAAEERIKQLKASVAENIAKYTQICDSFRDTSQNFLDSSHKAAFSSAIRMACATLNPTVEKFKSALTQELGHILKEADEFWDELIVSGFLFLHTVKLFREGGNYSTEEVSVLQKSLKKLEATIRKQLDGLINNAKNGIKPFITQLEKRHAEVILTISEVIKEFEHNEHAERLINRTQQQIKDEMYNLKMKQRDINISLKKLVNEFEVNVGKHGYIDTVIEKLDAIFEEFLGFTNIITHPQPVILYSACGQLVSEAKHTEDFLKCLYEDEPPEENNFISKLNIILYRSFYEVQQHSKDFYHKHHRFYREKSAMHHSLDEFMAEVLNKYKGFLVQCEVCWIDSCKEYLDTLQKFRNYRHMYLKTFESVFYKNCEEDFQKTVDEITHDLKEEKKNIEQGNKEMFDKLKALYGHPKNESLLKELEEQYKILFVEYDAKYSRISNLYKEKIYEKMENIKQSFEENVFKIETVSGEDKLSDMIDTLLESYNLKISTVQGFRDDATNLDHHSDKSGSRFSKTIMKYLTKFDAVVTTKTDLAPSMVTSESSVVETPETVLKNMEANEDLEVEKISQFVETDLLEYIRNYDNIWSNEIACIKKLFTVRYDRRNLF</sequence>
<gene>
    <name evidence="1" type="ORF">CALMAC_LOCUS9216</name>
</gene>
<accession>A0A653CHT5</accession>
<name>A0A653CHT5_CALMS</name>
<dbReference type="Proteomes" id="UP000410492">
    <property type="component" value="Unassembled WGS sequence"/>
</dbReference>
<dbReference type="EMBL" id="CAACVG010007875">
    <property type="protein sequence ID" value="VEN47447.1"/>
    <property type="molecule type" value="Genomic_DNA"/>
</dbReference>
<protein>
    <submittedName>
        <fullName evidence="1">Uncharacterized protein</fullName>
    </submittedName>
</protein>
<reference evidence="1 2" key="1">
    <citation type="submission" date="2019-01" db="EMBL/GenBank/DDBJ databases">
        <authorList>
            <person name="Sayadi A."/>
        </authorList>
    </citation>
    <scope>NUCLEOTIDE SEQUENCE [LARGE SCALE GENOMIC DNA]</scope>
</reference>
<proteinExistence type="predicted"/>
<keyword evidence="2" id="KW-1185">Reference proteome</keyword>
<dbReference type="OrthoDB" id="431588at2759"/>